<dbReference type="EMBL" id="SDAM02000285">
    <property type="protein sequence ID" value="KAH6824918.1"/>
    <property type="molecule type" value="Genomic_DNA"/>
</dbReference>
<keyword evidence="6" id="KW-1185">Reference proteome</keyword>
<dbReference type="GO" id="GO:0016020">
    <property type="term" value="C:membrane"/>
    <property type="evidence" value="ECO:0007669"/>
    <property type="project" value="UniProtKB-SubCell"/>
</dbReference>
<reference evidence="5 6" key="1">
    <citation type="journal article" date="2021" name="Nat. Commun.">
        <title>Incipient diploidization of the medicinal plant Perilla within 10,000 years.</title>
        <authorList>
            <person name="Zhang Y."/>
            <person name="Shen Q."/>
            <person name="Leng L."/>
            <person name="Zhang D."/>
            <person name="Chen S."/>
            <person name="Shi Y."/>
            <person name="Ning Z."/>
            <person name="Chen S."/>
        </authorList>
    </citation>
    <scope>NUCLEOTIDE SEQUENCE [LARGE SCALE GENOMIC DNA]</scope>
    <source>
        <strain evidence="6">cv. PC099</strain>
    </source>
</reference>
<organism evidence="5 6">
    <name type="scientific">Perilla frutescens var. hirtella</name>
    <name type="common">Perilla citriodora</name>
    <name type="synonym">Perilla setoyensis</name>
    <dbReference type="NCBI Taxonomy" id="608512"/>
    <lineage>
        <taxon>Eukaryota</taxon>
        <taxon>Viridiplantae</taxon>
        <taxon>Streptophyta</taxon>
        <taxon>Embryophyta</taxon>
        <taxon>Tracheophyta</taxon>
        <taxon>Spermatophyta</taxon>
        <taxon>Magnoliopsida</taxon>
        <taxon>eudicotyledons</taxon>
        <taxon>Gunneridae</taxon>
        <taxon>Pentapetalae</taxon>
        <taxon>asterids</taxon>
        <taxon>lamiids</taxon>
        <taxon>Lamiales</taxon>
        <taxon>Lamiaceae</taxon>
        <taxon>Nepetoideae</taxon>
        <taxon>Elsholtzieae</taxon>
        <taxon>Perilla</taxon>
    </lineage>
</organism>
<comment type="caution">
    <text evidence="5">The sequence shown here is derived from an EMBL/GenBank/DDBJ whole genome shotgun (WGS) entry which is preliminary data.</text>
</comment>
<dbReference type="Proteomes" id="UP001190926">
    <property type="component" value="Unassembled WGS sequence"/>
</dbReference>
<proteinExistence type="predicted"/>
<name>A0AAD4P2W9_PERFH</name>
<evidence type="ECO:0000256" key="2">
    <source>
        <dbReference type="ARBA" id="ARBA00022729"/>
    </source>
</evidence>
<evidence type="ECO:0000259" key="4">
    <source>
        <dbReference type="Pfam" id="PF13947"/>
    </source>
</evidence>
<evidence type="ECO:0000313" key="5">
    <source>
        <dbReference type="EMBL" id="KAH6824918.1"/>
    </source>
</evidence>
<gene>
    <name evidence="5" type="ORF">C2S53_002754</name>
</gene>
<keyword evidence="3" id="KW-0812">Transmembrane</keyword>
<feature type="transmembrane region" description="Helical" evidence="3">
    <location>
        <begin position="289"/>
        <end position="307"/>
    </location>
</feature>
<keyword evidence="3" id="KW-1133">Transmembrane helix</keyword>
<keyword evidence="3" id="KW-0472">Membrane</keyword>
<evidence type="ECO:0000256" key="3">
    <source>
        <dbReference type="SAM" id="Phobius"/>
    </source>
</evidence>
<dbReference type="GO" id="GO:0030247">
    <property type="term" value="F:polysaccharide binding"/>
    <property type="evidence" value="ECO:0007669"/>
    <property type="project" value="InterPro"/>
</dbReference>
<dbReference type="Pfam" id="PF13947">
    <property type="entry name" value="GUB_WAK_bind"/>
    <property type="match status" value="1"/>
</dbReference>
<evidence type="ECO:0000256" key="1">
    <source>
        <dbReference type="ARBA" id="ARBA00004167"/>
    </source>
</evidence>
<feature type="transmembrane region" description="Helical" evidence="3">
    <location>
        <begin position="246"/>
        <end position="269"/>
    </location>
</feature>
<dbReference type="InterPro" id="IPR025287">
    <property type="entry name" value="WAK_GUB"/>
</dbReference>
<feature type="domain" description="Wall-associated receptor kinase galacturonan-binding" evidence="4">
    <location>
        <begin position="35"/>
        <end position="98"/>
    </location>
</feature>
<comment type="subcellular location">
    <subcellularLocation>
        <location evidence="1">Membrane</location>
        <topology evidence="1">Single-pass membrane protein</topology>
    </subcellularLocation>
</comment>
<dbReference type="AlphaFoldDB" id="A0AAD4P2W9"/>
<dbReference type="PANTHER" id="PTHR33138:SF30">
    <property type="entry name" value="LEAF RUST 10 DISEASE-RESISTANCE LOCUS RECEPTOR-LIKE PROTEIN KINASE-LIKE 2.7"/>
    <property type="match status" value="1"/>
</dbReference>
<evidence type="ECO:0000313" key="6">
    <source>
        <dbReference type="Proteomes" id="UP001190926"/>
    </source>
</evidence>
<keyword evidence="2" id="KW-0732">Signal</keyword>
<feature type="transmembrane region" description="Helical" evidence="3">
    <location>
        <begin position="6"/>
        <end position="24"/>
    </location>
</feature>
<accession>A0AAD4P2W9</accession>
<sequence length="308" mass="34938">MAADQSLLHTCSSLLMIVLIQYLFQTSLATPSRFCPPSSCGIIPNISFPFRLSHDPDHCGDRRFELSCQNNLTSIHLNSHEYYLKEINYQNRTVRLVDASIKNDDACSFPNYSAYAYNFTYDSSHFLYTSDTNWPINLMRCPHPLKNSSSFTEITHCAASDSSNPRFTYIKVGHMNASEVAETCALELIVMTSWKKFTDLKNVSLSELHQSLLYGFQLYISELNPWEKTKYRDKFEDFFFGRFKGLLLIPVILVGSLPIMIIIGFIGLLRSLSFIVNELLQYSSPEPPPLFFLYSVLSGGIGLPIGAL</sequence>
<dbReference type="PANTHER" id="PTHR33138">
    <property type="entry name" value="OS01G0690200 PROTEIN"/>
    <property type="match status" value="1"/>
</dbReference>
<protein>
    <recommendedName>
        <fullName evidence="4">Wall-associated receptor kinase galacturonan-binding domain-containing protein</fullName>
    </recommendedName>
</protein>